<dbReference type="OrthoDB" id="1523489at2"/>
<feature type="domain" description="FecR protein" evidence="2">
    <location>
        <begin position="123"/>
        <end position="219"/>
    </location>
</feature>
<keyword evidence="1" id="KW-1133">Transmembrane helix</keyword>
<dbReference type="InterPro" id="IPR006860">
    <property type="entry name" value="FecR"/>
</dbReference>
<gene>
    <name evidence="4" type="ORF">SAMN06269250_3875</name>
</gene>
<evidence type="ECO:0000256" key="1">
    <source>
        <dbReference type="SAM" id="Phobius"/>
    </source>
</evidence>
<proteinExistence type="predicted"/>
<keyword evidence="1" id="KW-0812">Transmembrane</keyword>
<dbReference type="Gene3D" id="3.55.50.30">
    <property type="match status" value="1"/>
</dbReference>
<dbReference type="Gene3D" id="2.60.120.1440">
    <property type="match status" value="1"/>
</dbReference>
<dbReference type="GO" id="GO:0016989">
    <property type="term" value="F:sigma factor antagonist activity"/>
    <property type="evidence" value="ECO:0007669"/>
    <property type="project" value="TreeGrafter"/>
</dbReference>
<sequence>MKIQVSKELLLTYFAGRATALQKQAIDEWAKDEDSRELFYMHLAAWERQNPQFIADDRNALERHQQRMQNGVTREYITPTVVEEEPAARLLHPGWLRWMIAASIATILLLSGLFFNDYALYRTYHTNFGQTRLIKLPDGSRVTLNANSTLRVPRFGFGTKSRKVSLVGEADFSIRHLPDHQRFIVATDKDFEIVVLGTEFMVSTRERTKKVVLNTGRVQLVYKEGKASKQLTMKPGNLVTFDTKGRVRLKHTSHPETFTSWKEHRFVFDRTTLEEIGNLFEENYGLELQITDKALAHWTISGAFRAYTAEELMETLATASNLTYTVQGKTIIVSQSH</sequence>
<dbReference type="PANTHER" id="PTHR30273">
    <property type="entry name" value="PERIPLASMIC SIGNAL SENSOR AND SIGMA FACTOR ACTIVATOR FECR-RELATED"/>
    <property type="match status" value="1"/>
</dbReference>
<dbReference type="InterPro" id="IPR012373">
    <property type="entry name" value="Ferrdict_sens_TM"/>
</dbReference>
<keyword evidence="5" id="KW-1185">Reference proteome</keyword>
<organism evidence="4 5">
    <name type="scientific">Spirosoma fluviale</name>
    <dbReference type="NCBI Taxonomy" id="1597977"/>
    <lineage>
        <taxon>Bacteria</taxon>
        <taxon>Pseudomonadati</taxon>
        <taxon>Bacteroidota</taxon>
        <taxon>Cytophagia</taxon>
        <taxon>Cytophagales</taxon>
        <taxon>Cytophagaceae</taxon>
        <taxon>Spirosoma</taxon>
    </lineage>
</organism>
<name>A0A286G9Q5_9BACT</name>
<accession>A0A286G9Q5</accession>
<keyword evidence="1" id="KW-0472">Membrane</keyword>
<dbReference type="RefSeq" id="WP_097127543.1">
    <property type="nucleotide sequence ID" value="NZ_OCNH01000003.1"/>
</dbReference>
<evidence type="ECO:0000259" key="2">
    <source>
        <dbReference type="Pfam" id="PF04773"/>
    </source>
</evidence>
<reference evidence="5" key="1">
    <citation type="submission" date="2017-09" db="EMBL/GenBank/DDBJ databases">
        <authorList>
            <person name="Varghese N."/>
            <person name="Submissions S."/>
        </authorList>
    </citation>
    <scope>NUCLEOTIDE SEQUENCE [LARGE SCALE GENOMIC DNA]</scope>
    <source>
        <strain evidence="5">DSM 29961</strain>
    </source>
</reference>
<dbReference type="InterPro" id="IPR032508">
    <property type="entry name" value="FecR_C"/>
</dbReference>
<dbReference type="EMBL" id="OCNH01000003">
    <property type="protein sequence ID" value="SOD92238.1"/>
    <property type="molecule type" value="Genomic_DNA"/>
</dbReference>
<feature type="domain" description="Protein FecR C-terminal" evidence="3">
    <location>
        <begin position="265"/>
        <end position="333"/>
    </location>
</feature>
<protein>
    <submittedName>
        <fullName evidence="4">FecR family protein</fullName>
    </submittedName>
</protein>
<evidence type="ECO:0000313" key="4">
    <source>
        <dbReference type="EMBL" id="SOD92238.1"/>
    </source>
</evidence>
<feature type="transmembrane region" description="Helical" evidence="1">
    <location>
        <begin position="95"/>
        <end position="115"/>
    </location>
</feature>
<evidence type="ECO:0000313" key="5">
    <source>
        <dbReference type="Proteomes" id="UP000219452"/>
    </source>
</evidence>
<dbReference type="Pfam" id="PF16344">
    <property type="entry name" value="FecR_C"/>
    <property type="match status" value="1"/>
</dbReference>
<dbReference type="PIRSF" id="PIRSF018266">
    <property type="entry name" value="FecR"/>
    <property type="match status" value="1"/>
</dbReference>
<dbReference type="AlphaFoldDB" id="A0A286G9Q5"/>
<dbReference type="PANTHER" id="PTHR30273:SF2">
    <property type="entry name" value="PROTEIN FECR"/>
    <property type="match status" value="1"/>
</dbReference>
<dbReference type="Pfam" id="PF04773">
    <property type="entry name" value="FecR"/>
    <property type="match status" value="1"/>
</dbReference>
<evidence type="ECO:0000259" key="3">
    <source>
        <dbReference type="Pfam" id="PF16344"/>
    </source>
</evidence>
<dbReference type="Proteomes" id="UP000219452">
    <property type="component" value="Unassembled WGS sequence"/>
</dbReference>